<evidence type="ECO:0000256" key="6">
    <source>
        <dbReference type="ARBA" id="ARBA00023306"/>
    </source>
</evidence>
<proteinExistence type="inferred from homology"/>
<feature type="compositionally biased region" description="Polar residues" evidence="8">
    <location>
        <begin position="321"/>
        <end position="332"/>
    </location>
</feature>
<gene>
    <name evidence="10" type="primary">LOC112284499</name>
</gene>
<feature type="region of interest" description="Disordered" evidence="8">
    <location>
        <begin position="299"/>
        <end position="332"/>
    </location>
</feature>
<dbReference type="InterPro" id="IPR048351">
    <property type="entry name" value="SOK_DIX"/>
</dbReference>
<organism evidence="10 11">
    <name type="scientific">Physcomitrium patens</name>
    <name type="common">Spreading-leaved earth moss</name>
    <name type="synonym">Physcomitrella patens</name>
    <dbReference type="NCBI Taxonomy" id="3218"/>
    <lineage>
        <taxon>Eukaryota</taxon>
        <taxon>Viridiplantae</taxon>
        <taxon>Streptophyta</taxon>
        <taxon>Embryophyta</taxon>
        <taxon>Bryophyta</taxon>
        <taxon>Bryophytina</taxon>
        <taxon>Bryopsida</taxon>
        <taxon>Funariidae</taxon>
        <taxon>Funariales</taxon>
        <taxon>Funariaceae</taxon>
        <taxon>Physcomitrium</taxon>
    </lineage>
</organism>
<keyword evidence="3" id="KW-1003">Cell membrane</keyword>
<keyword evidence="4" id="KW-0132">Cell division</keyword>
<protein>
    <recommendedName>
        <fullName evidence="9">SOSEKI DIX-like domain-containing protein</fullName>
    </recommendedName>
</protein>
<dbReference type="KEGG" id="ppp:112284499"/>
<dbReference type="Pfam" id="PF06136">
    <property type="entry name" value="SOK"/>
    <property type="match status" value="1"/>
</dbReference>
<accession>A0A7I4E412</accession>
<evidence type="ECO:0000256" key="3">
    <source>
        <dbReference type="ARBA" id="ARBA00022475"/>
    </source>
</evidence>
<keyword evidence="2" id="KW-0217">Developmental protein</keyword>
<feature type="domain" description="SOSEKI DIX-like" evidence="9">
    <location>
        <begin position="11"/>
        <end position="101"/>
    </location>
</feature>
<dbReference type="AlphaFoldDB" id="A0A7I4E412"/>
<keyword evidence="5" id="KW-0472">Membrane</keyword>
<keyword evidence="11" id="KW-1185">Reference proteome</keyword>
<dbReference type="OrthoDB" id="1907705at2759"/>
<dbReference type="EnsemblPlants" id="Pp3c7_12520V3.2">
    <property type="protein sequence ID" value="Pp3c7_12520V3.2"/>
    <property type="gene ID" value="Pp3c7_12520"/>
</dbReference>
<evidence type="ECO:0000256" key="8">
    <source>
        <dbReference type="SAM" id="MobiDB-lite"/>
    </source>
</evidence>
<reference evidence="10 11" key="1">
    <citation type="journal article" date="2008" name="Science">
        <title>The Physcomitrella genome reveals evolutionary insights into the conquest of land by plants.</title>
        <authorList>
            <person name="Rensing S."/>
            <person name="Lang D."/>
            <person name="Zimmer A."/>
            <person name="Terry A."/>
            <person name="Salamov A."/>
            <person name="Shapiro H."/>
            <person name="Nishiyama T."/>
            <person name="Perroud P.-F."/>
            <person name="Lindquist E."/>
            <person name="Kamisugi Y."/>
            <person name="Tanahashi T."/>
            <person name="Sakakibara K."/>
            <person name="Fujita T."/>
            <person name="Oishi K."/>
            <person name="Shin-I T."/>
            <person name="Kuroki Y."/>
            <person name="Toyoda A."/>
            <person name="Suzuki Y."/>
            <person name="Hashimoto A."/>
            <person name="Yamaguchi K."/>
            <person name="Sugano A."/>
            <person name="Kohara Y."/>
            <person name="Fujiyama A."/>
            <person name="Anterola A."/>
            <person name="Aoki S."/>
            <person name="Ashton N."/>
            <person name="Barbazuk W.B."/>
            <person name="Barker E."/>
            <person name="Bennetzen J."/>
            <person name="Bezanilla M."/>
            <person name="Blankenship R."/>
            <person name="Cho S.H."/>
            <person name="Dutcher S."/>
            <person name="Estelle M."/>
            <person name="Fawcett J.A."/>
            <person name="Gundlach H."/>
            <person name="Hanada K."/>
            <person name="Heyl A."/>
            <person name="Hicks K.A."/>
            <person name="Hugh J."/>
            <person name="Lohr M."/>
            <person name="Mayer K."/>
            <person name="Melkozernov A."/>
            <person name="Murata T."/>
            <person name="Nelson D."/>
            <person name="Pils B."/>
            <person name="Prigge M."/>
            <person name="Reiss B."/>
            <person name="Renner T."/>
            <person name="Rombauts S."/>
            <person name="Rushton P."/>
            <person name="Sanderfoot A."/>
            <person name="Schween G."/>
            <person name="Shiu S.-H."/>
            <person name="Stueber K."/>
            <person name="Theodoulou F.L."/>
            <person name="Tu H."/>
            <person name="Van de Peer Y."/>
            <person name="Verrier P.J."/>
            <person name="Waters E."/>
            <person name="Wood A."/>
            <person name="Yang L."/>
            <person name="Cove D."/>
            <person name="Cuming A."/>
            <person name="Hasebe M."/>
            <person name="Lucas S."/>
            <person name="Mishler D.B."/>
            <person name="Reski R."/>
            <person name="Grigoriev I."/>
            <person name="Quatrano R.S."/>
            <person name="Boore J.L."/>
        </authorList>
    </citation>
    <scope>NUCLEOTIDE SEQUENCE [LARGE SCALE GENOMIC DNA]</scope>
    <source>
        <strain evidence="10 11">cv. Gransden 2004</strain>
    </source>
</reference>
<evidence type="ECO:0000256" key="1">
    <source>
        <dbReference type="ARBA" id="ARBA00004413"/>
    </source>
</evidence>
<comment type="subcellular location">
    <subcellularLocation>
        <location evidence="1">Cell membrane</location>
        <topology evidence="1">Peripheral membrane protein</topology>
        <orientation evidence="1">Cytoplasmic side</orientation>
    </subcellularLocation>
</comment>
<reference evidence="10" key="3">
    <citation type="submission" date="2020-12" db="UniProtKB">
        <authorList>
            <consortium name="EnsemblPlants"/>
        </authorList>
    </citation>
    <scope>IDENTIFICATION</scope>
</reference>
<dbReference type="PANTHER" id="PTHR31083:SF6">
    <property type="entry name" value="PROTEIN SOSEKI 3"/>
    <property type="match status" value="1"/>
</dbReference>
<dbReference type="InterPro" id="IPR010369">
    <property type="entry name" value="SOK"/>
</dbReference>
<dbReference type="EMBL" id="ABEU02000007">
    <property type="status" value="NOT_ANNOTATED_CDS"/>
    <property type="molecule type" value="Genomic_DNA"/>
</dbReference>
<dbReference type="Proteomes" id="UP000006727">
    <property type="component" value="Chromosome 7"/>
</dbReference>
<evidence type="ECO:0000256" key="4">
    <source>
        <dbReference type="ARBA" id="ARBA00022618"/>
    </source>
</evidence>
<dbReference type="Gene3D" id="3.30.160.60">
    <property type="entry name" value="Classic Zinc Finger"/>
    <property type="match status" value="1"/>
</dbReference>
<reference evidence="10 11" key="2">
    <citation type="journal article" date="2018" name="Plant J.">
        <title>The Physcomitrella patens chromosome-scale assembly reveals moss genome structure and evolution.</title>
        <authorList>
            <person name="Lang D."/>
            <person name="Ullrich K.K."/>
            <person name="Murat F."/>
            <person name="Fuchs J."/>
            <person name="Jenkins J."/>
            <person name="Haas F.B."/>
            <person name="Piednoel M."/>
            <person name="Gundlach H."/>
            <person name="Van Bel M."/>
            <person name="Meyberg R."/>
            <person name="Vives C."/>
            <person name="Morata J."/>
            <person name="Symeonidi A."/>
            <person name="Hiss M."/>
            <person name="Muchero W."/>
            <person name="Kamisugi Y."/>
            <person name="Saleh O."/>
            <person name="Blanc G."/>
            <person name="Decker E.L."/>
            <person name="van Gessel N."/>
            <person name="Grimwood J."/>
            <person name="Hayes R.D."/>
            <person name="Graham S.W."/>
            <person name="Gunter L.E."/>
            <person name="McDaniel S.F."/>
            <person name="Hoernstein S.N.W."/>
            <person name="Larsson A."/>
            <person name="Li F.W."/>
            <person name="Perroud P.F."/>
            <person name="Phillips J."/>
            <person name="Ranjan P."/>
            <person name="Rokshar D.S."/>
            <person name="Rothfels C.J."/>
            <person name="Schneider L."/>
            <person name="Shu S."/>
            <person name="Stevenson D.W."/>
            <person name="Thummler F."/>
            <person name="Tillich M."/>
            <person name="Villarreal Aguilar J.C."/>
            <person name="Widiez T."/>
            <person name="Wong G.K."/>
            <person name="Wymore A."/>
            <person name="Zhang Y."/>
            <person name="Zimmer A.D."/>
            <person name="Quatrano R.S."/>
            <person name="Mayer K.F.X."/>
            <person name="Goodstein D."/>
            <person name="Casacuberta J.M."/>
            <person name="Vandepoele K."/>
            <person name="Reski R."/>
            <person name="Cuming A.C."/>
            <person name="Tuskan G.A."/>
            <person name="Maumus F."/>
            <person name="Salse J."/>
            <person name="Schmutz J."/>
            <person name="Rensing S.A."/>
        </authorList>
    </citation>
    <scope>NUCLEOTIDE SEQUENCE [LARGE SCALE GENOMIC DNA]</scope>
    <source>
        <strain evidence="10 11">cv. Gransden 2004</strain>
    </source>
</reference>
<dbReference type="GO" id="GO:0051258">
    <property type="term" value="P:protein polymerization"/>
    <property type="evidence" value="ECO:0007669"/>
    <property type="project" value="UniProtKB-ARBA"/>
</dbReference>
<dbReference type="PANTHER" id="PTHR31083">
    <property type="entry name" value="UPSTREAM OF FLC PROTEIN (DUF966)"/>
    <property type="match status" value="1"/>
</dbReference>
<sequence length="757" mass="84808">METHPEFYHKVEVLYILIQGNEQIGHPHMIQVQYPSHQQAPTLRDVKCRLTALRGRGMPDLYSWSYKRSYKGNFIWCDVFDNDVILPLSGSGEYVLKALEVFEVSLDALDQEVAVHQVAAQSAMRTLPRNRCRGTDQSPMQEQHLTEMHIIGNVCNTISSILESKHDLLSDSGLNNIATKVFSNYHIDIYNCGRPAFVSGDLIENNNAFEKIKVSDSSTCKCVSNGNEGILAEPCDTSSNFISGMLSSHKDAKMEAKELPVGLMMVSSDHSEKCSFVVPAAGFSGRESTKRRTWAVKKQDNSMTIDGRTSRRSSQDDRVPTMSTRDSPSTSIARPCLPVHPFTFMVKKAIRFRRTQLCTKVEVVERFRTVPIEELSFLRPTSKSQHGIGSKKASPKPRYSKAETENSKLQRRGEMTVGGQQGEVRSLSDVLETTRSGCNSQKMDKESVRKTESARQVVNFDANTTARCREVDVVCETVLLPERVSGKDQKAVSDLNSNQLLLKPDTKSFKAVTKPAVQHPSKHGDEQSSASFNQGFAHTHHLPKAFRRQGATVEMDLKQQKSLFPVLIGAAATNKTSFASNDSVLTNQNLKALKFPRKVKKNFHNSFPVPGSEKRFSDTKVYPSRESSVFDSAALHDDILQDVNMVNPKEELKVQMPPAATSSPDEESMSSTTAPVKQDFKHREERPLTPGLTEMHWENLLQKTDFLSQPPQDLVLHECFQCGRTFKPESLKVHLRGCHIINKPKPSVYFSKRVSTT</sequence>
<evidence type="ECO:0000313" key="10">
    <source>
        <dbReference type="EnsemblPlants" id="Pp3c7_12520V3.2"/>
    </source>
</evidence>
<name>A0A7I4E412_PHYPA</name>
<evidence type="ECO:0000256" key="2">
    <source>
        <dbReference type="ARBA" id="ARBA00022473"/>
    </source>
</evidence>
<evidence type="ECO:0000259" key="9">
    <source>
        <dbReference type="Pfam" id="PF06136"/>
    </source>
</evidence>
<dbReference type="InParanoid" id="A0A7I4E412"/>
<evidence type="ECO:0000313" key="11">
    <source>
        <dbReference type="Proteomes" id="UP000006727"/>
    </source>
</evidence>
<keyword evidence="6" id="KW-0131">Cell cycle</keyword>
<dbReference type="Gramene" id="Pp3c7_12520V3.2">
    <property type="protein sequence ID" value="Pp3c7_12520V3.2"/>
    <property type="gene ID" value="Pp3c7_12520"/>
</dbReference>
<dbReference type="GO" id="GO:0051301">
    <property type="term" value="P:cell division"/>
    <property type="evidence" value="ECO:0007669"/>
    <property type="project" value="UniProtKB-KW"/>
</dbReference>
<comment type="similarity">
    <text evidence="7">Belongs to the SOSEKI family.</text>
</comment>
<dbReference type="GO" id="GO:0005886">
    <property type="term" value="C:plasma membrane"/>
    <property type="evidence" value="ECO:0007669"/>
    <property type="project" value="UniProtKB-SubCell"/>
</dbReference>
<feature type="region of interest" description="Disordered" evidence="8">
    <location>
        <begin position="380"/>
        <end position="408"/>
    </location>
</feature>
<feature type="region of interest" description="Disordered" evidence="8">
    <location>
        <begin position="655"/>
        <end position="683"/>
    </location>
</feature>
<evidence type="ECO:0000256" key="7">
    <source>
        <dbReference type="ARBA" id="ARBA00024211"/>
    </source>
</evidence>
<evidence type="ECO:0000256" key="5">
    <source>
        <dbReference type="ARBA" id="ARBA00023136"/>
    </source>
</evidence>